<dbReference type="AlphaFoldDB" id="A0A9Y2P6Z4"/>
<reference evidence="1 2" key="1">
    <citation type="submission" date="2023-06" db="EMBL/GenBank/DDBJ databases">
        <title>Parasedimentitalea psychrophila sp. nov., a psychrophilic bacterium isolated from deep-sea sediment.</title>
        <authorList>
            <person name="Li A."/>
        </authorList>
    </citation>
    <scope>NUCLEOTIDE SEQUENCE [LARGE SCALE GENOMIC DNA]</scope>
    <source>
        <strain evidence="1 2">QS115</strain>
    </source>
</reference>
<dbReference type="EMBL" id="CP127247">
    <property type="protein sequence ID" value="WIY25245.1"/>
    <property type="molecule type" value="Genomic_DNA"/>
</dbReference>
<name>A0A9Y2P6Z4_9RHOB</name>
<dbReference type="Proteomes" id="UP001238334">
    <property type="component" value="Chromosome"/>
</dbReference>
<accession>A0A9Y2P6Z4</accession>
<organism evidence="1 2">
    <name type="scientific">Parasedimentitalea psychrophila</name>
    <dbReference type="NCBI Taxonomy" id="2997337"/>
    <lineage>
        <taxon>Bacteria</taxon>
        <taxon>Pseudomonadati</taxon>
        <taxon>Pseudomonadota</taxon>
        <taxon>Alphaproteobacteria</taxon>
        <taxon>Rhodobacterales</taxon>
        <taxon>Paracoccaceae</taxon>
        <taxon>Parasedimentitalea</taxon>
    </lineage>
</organism>
<proteinExistence type="predicted"/>
<sequence>MVTLVVGALIGKLAGIIAQIPACGNTQPDAVPGLEAFTLLGNVFESGDVSGTPENTIGPIPVVSSDQANAPSLLKSIQAYRWFIEHGGRHGSGWQNLETRASPETGGGRFHQLWRLNKYLRRS</sequence>
<evidence type="ECO:0000313" key="1">
    <source>
        <dbReference type="EMBL" id="WIY25245.1"/>
    </source>
</evidence>
<gene>
    <name evidence="1" type="ORF">QPJ95_22650</name>
</gene>
<dbReference type="KEGG" id="ppso:QPJ95_22650"/>
<protein>
    <submittedName>
        <fullName evidence="1">Uncharacterized protein</fullName>
    </submittedName>
</protein>
<evidence type="ECO:0000313" key="2">
    <source>
        <dbReference type="Proteomes" id="UP001238334"/>
    </source>
</evidence>
<keyword evidence="2" id="KW-1185">Reference proteome</keyword>
<dbReference type="RefSeq" id="WP_270920294.1">
    <property type="nucleotide sequence ID" value="NZ_CP127247.1"/>
</dbReference>